<dbReference type="InterPro" id="IPR011009">
    <property type="entry name" value="Kinase-like_dom_sf"/>
</dbReference>
<evidence type="ECO:0000256" key="5">
    <source>
        <dbReference type="ARBA" id="ARBA00022840"/>
    </source>
</evidence>
<dbReference type="PROSITE" id="PS50011">
    <property type="entry name" value="PROTEIN_KINASE_DOM"/>
    <property type="match status" value="1"/>
</dbReference>
<evidence type="ECO:0000256" key="3">
    <source>
        <dbReference type="ARBA" id="ARBA00022741"/>
    </source>
</evidence>
<dbReference type="SMART" id="SM00220">
    <property type="entry name" value="S_TKc"/>
    <property type="match status" value="1"/>
</dbReference>
<keyword evidence="5" id="KW-0067">ATP-binding</keyword>
<name>A0A6A6QXA2_9PEZI</name>
<keyword evidence="3" id="KW-0547">Nucleotide-binding</keyword>
<dbReference type="GO" id="GO:0004674">
    <property type="term" value="F:protein serine/threonine kinase activity"/>
    <property type="evidence" value="ECO:0007669"/>
    <property type="project" value="UniProtKB-EC"/>
</dbReference>
<dbReference type="OrthoDB" id="310217at2759"/>
<reference evidence="8" key="1">
    <citation type="journal article" date="2020" name="Stud. Mycol.">
        <title>101 Dothideomycetes genomes: a test case for predicting lifestyles and emergence of pathogens.</title>
        <authorList>
            <person name="Haridas S."/>
            <person name="Albert R."/>
            <person name="Binder M."/>
            <person name="Bloem J."/>
            <person name="Labutti K."/>
            <person name="Salamov A."/>
            <person name="Andreopoulos B."/>
            <person name="Baker S."/>
            <person name="Barry K."/>
            <person name="Bills G."/>
            <person name="Bluhm B."/>
            <person name="Cannon C."/>
            <person name="Castanera R."/>
            <person name="Culley D."/>
            <person name="Daum C."/>
            <person name="Ezra D."/>
            <person name="Gonzalez J."/>
            <person name="Henrissat B."/>
            <person name="Kuo A."/>
            <person name="Liang C."/>
            <person name="Lipzen A."/>
            <person name="Lutzoni F."/>
            <person name="Magnuson J."/>
            <person name="Mondo S."/>
            <person name="Nolan M."/>
            <person name="Ohm R."/>
            <person name="Pangilinan J."/>
            <person name="Park H.-J."/>
            <person name="Ramirez L."/>
            <person name="Alfaro M."/>
            <person name="Sun H."/>
            <person name="Tritt A."/>
            <person name="Yoshinaga Y."/>
            <person name="Zwiers L.-H."/>
            <person name="Turgeon B."/>
            <person name="Goodwin S."/>
            <person name="Spatafora J."/>
            <person name="Crous P."/>
            <person name="Grigoriev I."/>
        </authorList>
    </citation>
    <scope>NUCLEOTIDE SEQUENCE</scope>
    <source>
        <strain evidence="8">CBS 269.34</strain>
    </source>
</reference>
<feature type="domain" description="Protein kinase" evidence="7">
    <location>
        <begin position="1"/>
        <end position="304"/>
    </location>
</feature>
<dbReference type="PROSITE" id="PS00108">
    <property type="entry name" value="PROTEIN_KINASE_ST"/>
    <property type="match status" value="1"/>
</dbReference>
<evidence type="ECO:0000313" key="9">
    <source>
        <dbReference type="Proteomes" id="UP000799750"/>
    </source>
</evidence>
<dbReference type="AlphaFoldDB" id="A0A6A6QXA2"/>
<dbReference type="InterPro" id="IPR008271">
    <property type="entry name" value="Ser/Thr_kinase_AS"/>
</dbReference>
<evidence type="ECO:0000259" key="7">
    <source>
        <dbReference type="PROSITE" id="PS50011"/>
    </source>
</evidence>
<evidence type="ECO:0000256" key="2">
    <source>
        <dbReference type="ARBA" id="ARBA00022679"/>
    </source>
</evidence>
<dbReference type="PANTHER" id="PTHR43671">
    <property type="entry name" value="SERINE/THREONINE-PROTEIN KINASE NEK"/>
    <property type="match status" value="1"/>
</dbReference>
<dbReference type="InterPro" id="IPR050660">
    <property type="entry name" value="NEK_Ser/Thr_kinase"/>
</dbReference>
<gene>
    <name evidence="8" type="ORF">BU16DRAFT_342905</name>
</gene>
<evidence type="ECO:0000313" key="8">
    <source>
        <dbReference type="EMBL" id="KAF2496839.1"/>
    </source>
</evidence>
<evidence type="ECO:0000256" key="1">
    <source>
        <dbReference type="ARBA" id="ARBA00012513"/>
    </source>
</evidence>
<dbReference type="EMBL" id="MU004187">
    <property type="protein sequence ID" value="KAF2496839.1"/>
    <property type="molecule type" value="Genomic_DNA"/>
</dbReference>
<keyword evidence="9" id="KW-1185">Reference proteome</keyword>
<feature type="region of interest" description="Disordered" evidence="6">
    <location>
        <begin position="332"/>
        <end position="420"/>
    </location>
</feature>
<organism evidence="8 9">
    <name type="scientific">Lophium mytilinum</name>
    <dbReference type="NCBI Taxonomy" id="390894"/>
    <lineage>
        <taxon>Eukaryota</taxon>
        <taxon>Fungi</taxon>
        <taxon>Dikarya</taxon>
        <taxon>Ascomycota</taxon>
        <taxon>Pezizomycotina</taxon>
        <taxon>Dothideomycetes</taxon>
        <taxon>Pleosporomycetidae</taxon>
        <taxon>Mytilinidiales</taxon>
        <taxon>Mytilinidiaceae</taxon>
        <taxon>Lophium</taxon>
    </lineage>
</organism>
<dbReference type="EC" id="2.7.11.1" evidence="1"/>
<evidence type="ECO:0000256" key="6">
    <source>
        <dbReference type="SAM" id="MobiDB-lite"/>
    </source>
</evidence>
<sequence length="500" mass="56591">MIVKRQDYAYDDDLAELQNEIKFHKKASLTGSNQIVHLRDATRREELSMVYIYMDYSPGGDLYTLAWKAENEKKQIPEIYLWIIFDAISEALHILKTGQAAVFDDVGEAIEVENSSGWGHPLVHLDIKPDNIFLGAPTAPYMGYLTPQLGDFGQVAEYYEGVDYDDLRGGGTPGWGPPEQRDPPEDMWEVPYTDWADGALTEPLDDKSDIWTLGLVIWTLMRSSSFNHDEMEAARDELRFDDEERESVFAADIVAKLPRYDGMYSTKLEDLVKKCLEVKRVRRPDILELRGETCKGLLKAQEVFGNPAVARKEDLMEHLRLSFREEIFKIGGPGPERWKNRKKRKAPARVDSPVTAYGDSDGDGSGSKRRKTRSVHGDGEQRVQGDDDNSGNVIRPSNDEEDDNNVPEAQGPQIEDPNIDRPAGLVQVAAPTDPIRLGLLDAAFSGDPTGRSGFLWYNAVLSARAKDELKWYLGKGRYPSLIKKWDKLNNDDKAMYRRWT</sequence>
<protein>
    <recommendedName>
        <fullName evidence="1">non-specific serine/threonine protein kinase</fullName>
        <ecNumber evidence="1">2.7.11.1</ecNumber>
    </recommendedName>
</protein>
<proteinExistence type="predicted"/>
<dbReference type="GO" id="GO:0005524">
    <property type="term" value="F:ATP binding"/>
    <property type="evidence" value="ECO:0007669"/>
    <property type="project" value="UniProtKB-KW"/>
</dbReference>
<evidence type="ECO:0000256" key="4">
    <source>
        <dbReference type="ARBA" id="ARBA00022777"/>
    </source>
</evidence>
<dbReference type="Gene3D" id="1.10.510.10">
    <property type="entry name" value="Transferase(Phosphotransferase) domain 1"/>
    <property type="match status" value="1"/>
</dbReference>
<dbReference type="Pfam" id="PF00069">
    <property type="entry name" value="Pkinase"/>
    <property type="match status" value="1"/>
</dbReference>
<feature type="compositionally biased region" description="Basic and acidic residues" evidence="6">
    <location>
        <begin position="375"/>
        <end position="385"/>
    </location>
</feature>
<keyword evidence="2" id="KW-0808">Transferase</keyword>
<dbReference type="Proteomes" id="UP000799750">
    <property type="component" value="Unassembled WGS sequence"/>
</dbReference>
<accession>A0A6A6QXA2</accession>
<keyword evidence="4 8" id="KW-0418">Kinase</keyword>
<dbReference type="PANTHER" id="PTHR43671:SF13">
    <property type="entry name" value="SERINE_THREONINE-PROTEIN KINASE NEK2"/>
    <property type="match status" value="1"/>
</dbReference>
<dbReference type="InterPro" id="IPR000719">
    <property type="entry name" value="Prot_kinase_dom"/>
</dbReference>
<dbReference type="SUPFAM" id="SSF56112">
    <property type="entry name" value="Protein kinase-like (PK-like)"/>
    <property type="match status" value="1"/>
</dbReference>